<evidence type="ECO:0000256" key="4">
    <source>
        <dbReference type="ARBA" id="ARBA00023175"/>
    </source>
</evidence>
<feature type="region of interest" description="Actin-binding" evidence="5">
    <location>
        <begin position="42"/>
        <end position="64"/>
    </location>
</feature>
<dbReference type="GO" id="GO:0005524">
    <property type="term" value="F:ATP binding"/>
    <property type="evidence" value="ECO:0007669"/>
    <property type="project" value="UniProtKB-KW"/>
</dbReference>
<evidence type="ECO:0000259" key="7">
    <source>
        <dbReference type="PROSITE" id="PS51456"/>
    </source>
</evidence>
<dbReference type="Gene3D" id="1.20.5.4820">
    <property type="match status" value="1"/>
</dbReference>
<keyword evidence="9" id="KW-1185">Reference proteome</keyword>
<dbReference type="GO" id="GO:0003779">
    <property type="term" value="F:actin binding"/>
    <property type="evidence" value="ECO:0007669"/>
    <property type="project" value="UniProtKB-KW"/>
</dbReference>
<dbReference type="PANTHER" id="PTHR22692:SF26">
    <property type="entry name" value="SH3 DOMAIN-CONTAINING PROTEIN"/>
    <property type="match status" value="1"/>
</dbReference>
<sequence length="206" mass="24249">MVSSLFLKHSESVSQQRSNARRSSAARRYQANTVSAKFQSSLQELLEKMERCNPYFVRCIKPNHHKESGVFDMELVNTQLHYSGIMETIHIRRDGYPIRLHFHSFLSRYKALLCLKDLPPADGENCVIMLHKLVPAKPGSYQLGVSKIFLKEELYQQLEEKRDRVLIIAAMTLQRYTRMCFVRKNFVKFRRRMTLFEARSRGYLAR</sequence>
<dbReference type="GO" id="GO:0003774">
    <property type="term" value="F:cytoskeletal motor activity"/>
    <property type="evidence" value="ECO:0007669"/>
    <property type="project" value="InterPro"/>
</dbReference>
<comment type="similarity">
    <text evidence="5">Belongs to the TRAFAC class myosin-kinesin ATPase superfamily. Myosin family.</text>
</comment>
<dbReference type="Pfam" id="PF00063">
    <property type="entry name" value="Myosin_head"/>
    <property type="match status" value="1"/>
</dbReference>
<dbReference type="GO" id="GO:0016459">
    <property type="term" value="C:myosin complex"/>
    <property type="evidence" value="ECO:0007669"/>
    <property type="project" value="UniProtKB-KW"/>
</dbReference>
<dbReference type="AlphaFoldDB" id="A0AAD3MDX4"/>
<dbReference type="InterPro" id="IPR001609">
    <property type="entry name" value="Myosin_head_motor_dom-like"/>
</dbReference>
<keyword evidence="2" id="KW-0067">ATP-binding</keyword>
<feature type="region of interest" description="Disordered" evidence="6">
    <location>
        <begin position="1"/>
        <end position="28"/>
    </location>
</feature>
<evidence type="ECO:0000256" key="5">
    <source>
        <dbReference type="PROSITE-ProRule" id="PRU00782"/>
    </source>
</evidence>
<name>A0AAD3MDX4_LATJO</name>
<evidence type="ECO:0000256" key="3">
    <source>
        <dbReference type="ARBA" id="ARBA00023123"/>
    </source>
</evidence>
<evidence type="ECO:0000313" key="9">
    <source>
        <dbReference type="Proteomes" id="UP001279410"/>
    </source>
</evidence>
<keyword evidence="1" id="KW-0547">Nucleotide-binding</keyword>
<dbReference type="Proteomes" id="UP001279410">
    <property type="component" value="Unassembled WGS sequence"/>
</dbReference>
<organism evidence="8 9">
    <name type="scientific">Lates japonicus</name>
    <name type="common">Japanese lates</name>
    <dbReference type="NCBI Taxonomy" id="270547"/>
    <lineage>
        <taxon>Eukaryota</taxon>
        <taxon>Metazoa</taxon>
        <taxon>Chordata</taxon>
        <taxon>Craniata</taxon>
        <taxon>Vertebrata</taxon>
        <taxon>Euteleostomi</taxon>
        <taxon>Actinopterygii</taxon>
        <taxon>Neopterygii</taxon>
        <taxon>Teleostei</taxon>
        <taxon>Neoteleostei</taxon>
        <taxon>Acanthomorphata</taxon>
        <taxon>Carangaria</taxon>
        <taxon>Carangaria incertae sedis</taxon>
        <taxon>Centropomidae</taxon>
        <taxon>Lates</taxon>
    </lineage>
</organism>
<dbReference type="SMART" id="SM00242">
    <property type="entry name" value="MYSc"/>
    <property type="match status" value="1"/>
</dbReference>
<dbReference type="Gene3D" id="3.40.850.10">
    <property type="entry name" value="Kinesin motor domain"/>
    <property type="match status" value="1"/>
</dbReference>
<accession>A0AAD3MDX4</accession>
<dbReference type="PROSITE" id="PS51456">
    <property type="entry name" value="MYOSIN_MOTOR"/>
    <property type="match status" value="1"/>
</dbReference>
<dbReference type="PROSITE" id="PS50096">
    <property type="entry name" value="IQ"/>
    <property type="match status" value="1"/>
</dbReference>
<gene>
    <name evidence="8" type="ORF">AKAME5_000506100</name>
</gene>
<dbReference type="InterPro" id="IPR036961">
    <property type="entry name" value="Kinesin_motor_dom_sf"/>
</dbReference>
<dbReference type="InterPro" id="IPR051567">
    <property type="entry name" value="Unconventional_Myosin_ATPase"/>
</dbReference>
<keyword evidence="5" id="KW-0009">Actin-binding</keyword>
<proteinExistence type="inferred from homology"/>
<keyword evidence="3 5" id="KW-0518">Myosin</keyword>
<evidence type="ECO:0000256" key="2">
    <source>
        <dbReference type="ARBA" id="ARBA00022840"/>
    </source>
</evidence>
<dbReference type="Gene3D" id="1.20.58.530">
    <property type="match status" value="1"/>
</dbReference>
<comment type="caution">
    <text evidence="5">Lacks conserved residue(s) required for the propagation of feature annotation.</text>
</comment>
<protein>
    <submittedName>
        <fullName evidence="8">Unconventional myosin-XV-like protein</fullName>
    </submittedName>
</protein>
<comment type="caution">
    <text evidence="8">The sequence shown here is derived from an EMBL/GenBank/DDBJ whole genome shotgun (WGS) entry which is preliminary data.</text>
</comment>
<dbReference type="EMBL" id="BRZM01000013">
    <property type="protein sequence ID" value="GLD52117.1"/>
    <property type="molecule type" value="Genomic_DNA"/>
</dbReference>
<evidence type="ECO:0000256" key="6">
    <source>
        <dbReference type="SAM" id="MobiDB-lite"/>
    </source>
</evidence>
<dbReference type="InterPro" id="IPR027417">
    <property type="entry name" value="P-loop_NTPase"/>
</dbReference>
<keyword evidence="4" id="KW-0505">Motor protein</keyword>
<reference evidence="8" key="1">
    <citation type="submission" date="2022-08" db="EMBL/GenBank/DDBJ databases">
        <title>Genome sequencing of akame (Lates japonicus).</title>
        <authorList>
            <person name="Hashiguchi Y."/>
            <person name="Takahashi H."/>
        </authorList>
    </citation>
    <scope>NUCLEOTIDE SEQUENCE</scope>
    <source>
        <strain evidence="8">Kochi</strain>
    </source>
</reference>
<feature type="compositionally biased region" description="Low complexity" evidence="6">
    <location>
        <begin position="12"/>
        <end position="28"/>
    </location>
</feature>
<feature type="domain" description="Myosin motor" evidence="7">
    <location>
        <begin position="1"/>
        <end position="163"/>
    </location>
</feature>
<evidence type="ECO:0000313" key="8">
    <source>
        <dbReference type="EMBL" id="GLD52117.1"/>
    </source>
</evidence>
<dbReference type="PANTHER" id="PTHR22692">
    <property type="entry name" value="MYOSIN VII, XV"/>
    <property type="match status" value="1"/>
</dbReference>
<evidence type="ECO:0000256" key="1">
    <source>
        <dbReference type="ARBA" id="ARBA00022741"/>
    </source>
</evidence>
<dbReference type="SUPFAM" id="SSF52540">
    <property type="entry name" value="P-loop containing nucleoside triphosphate hydrolases"/>
    <property type="match status" value="1"/>
</dbReference>